<protein>
    <submittedName>
        <fullName evidence="3">Uncharacterized protein</fullName>
    </submittedName>
</protein>
<organism evidence="3 4">
    <name type="scientific">Mycobacterium tuberculosis</name>
    <dbReference type="NCBI Taxonomy" id="1773"/>
    <lineage>
        <taxon>Bacteria</taxon>
        <taxon>Bacillati</taxon>
        <taxon>Actinomycetota</taxon>
        <taxon>Actinomycetes</taxon>
        <taxon>Mycobacteriales</taxon>
        <taxon>Mycobacteriaceae</taxon>
        <taxon>Mycobacterium</taxon>
        <taxon>Mycobacterium tuberculosis complex</taxon>
    </lineage>
</organism>
<sequence length="90" mass="9336">MIRADDNDSRSSLASPHPSAAANQPRNPMPVWATRMSGGSAINASVLFCSSSSSGSAIILIAGALQTSAPWRRSNAHSSSARRADVTAIR</sequence>
<feature type="region of interest" description="Disordered" evidence="1">
    <location>
        <begin position="1"/>
        <end position="32"/>
    </location>
</feature>
<proteinExistence type="predicted"/>
<feature type="compositionally biased region" description="Low complexity" evidence="1">
    <location>
        <begin position="10"/>
        <end position="22"/>
    </location>
</feature>
<feature type="compositionally biased region" description="Low complexity" evidence="1">
    <location>
        <begin position="72"/>
        <end position="81"/>
    </location>
</feature>
<dbReference type="Proteomes" id="UP000046680">
    <property type="component" value="Unassembled WGS sequence"/>
</dbReference>
<name>A0A655CJ47_MYCTX</name>
<evidence type="ECO:0000313" key="5">
    <source>
        <dbReference type="Proteomes" id="UP000046680"/>
    </source>
</evidence>
<dbReference type="AlphaFoldDB" id="A0A655CJ47"/>
<evidence type="ECO:0000313" key="2">
    <source>
        <dbReference type="EMBL" id="CFR92326.1"/>
    </source>
</evidence>
<evidence type="ECO:0000313" key="3">
    <source>
        <dbReference type="EMBL" id="CNU16539.1"/>
    </source>
</evidence>
<dbReference type="Proteomes" id="UP000039217">
    <property type="component" value="Unassembled WGS sequence"/>
</dbReference>
<accession>A0A655CJ47</accession>
<feature type="region of interest" description="Disordered" evidence="1">
    <location>
        <begin position="71"/>
        <end position="90"/>
    </location>
</feature>
<gene>
    <name evidence="2" type="ORF">ERS007657_02982</name>
    <name evidence="3" type="ORF">ERS007661_00190</name>
</gene>
<dbReference type="EMBL" id="CGCX01001300">
    <property type="protein sequence ID" value="CFR92326.1"/>
    <property type="molecule type" value="Genomic_DNA"/>
</dbReference>
<dbReference type="EMBL" id="CQQC01000030">
    <property type="protein sequence ID" value="CNU16539.1"/>
    <property type="molecule type" value="Genomic_DNA"/>
</dbReference>
<evidence type="ECO:0000256" key="1">
    <source>
        <dbReference type="SAM" id="MobiDB-lite"/>
    </source>
</evidence>
<evidence type="ECO:0000313" key="4">
    <source>
        <dbReference type="Proteomes" id="UP000039217"/>
    </source>
</evidence>
<reference evidence="4 5" key="1">
    <citation type="submission" date="2015-03" db="EMBL/GenBank/DDBJ databases">
        <authorList>
            <consortium name="Pathogen Informatics"/>
        </authorList>
    </citation>
    <scope>NUCLEOTIDE SEQUENCE [LARGE SCALE GENOMIC DNA]</scope>
    <source>
        <strain evidence="2 5">C09601061</strain>
        <strain evidence="3 4">D00501624</strain>
    </source>
</reference>